<dbReference type="KEGG" id="goy:GLS_c07150"/>
<evidence type="ECO:0000313" key="2">
    <source>
        <dbReference type="Proteomes" id="UP000031656"/>
    </source>
</evidence>
<accession>A0A067Z2D3</accession>
<gene>
    <name evidence="1" type="ORF">GLS_c07150</name>
</gene>
<proteinExistence type="predicted"/>
<dbReference type="HOGENOM" id="CLU_3344169_0_0_5"/>
<dbReference type="EMBL" id="CP004373">
    <property type="protein sequence ID" value="AHK70628.1"/>
    <property type="molecule type" value="Genomic_DNA"/>
</dbReference>
<evidence type="ECO:0000313" key="1">
    <source>
        <dbReference type="EMBL" id="AHK70628.1"/>
    </source>
</evidence>
<name>A0A067Z2D3_GLUOY</name>
<reference evidence="1 2" key="1">
    <citation type="journal article" date="2015" name="Appl. Microbiol. Biotechnol.">
        <title>The consequence of an additional NADH dehydrogenase paralog on the growth of Gluconobacter oxydans DSM3504.</title>
        <authorList>
            <person name="Kostner D."/>
            <person name="Luchterhand B."/>
            <person name="Junker A."/>
            <person name="Volland S."/>
            <person name="Daniel R."/>
            <person name="Buchs J."/>
            <person name="Liebl W."/>
            <person name="Ehrenreich A."/>
        </authorList>
    </citation>
    <scope>NUCLEOTIDE SEQUENCE [LARGE SCALE GENOMIC DNA]</scope>
    <source>
        <strain evidence="1">DSM 3504</strain>
    </source>
</reference>
<dbReference type="AlphaFoldDB" id="A0A067Z2D3"/>
<organism evidence="1 2">
    <name type="scientific">Gluconobacter oxydans DSM 3504</name>
    <dbReference type="NCBI Taxonomy" id="1288313"/>
    <lineage>
        <taxon>Bacteria</taxon>
        <taxon>Pseudomonadati</taxon>
        <taxon>Pseudomonadota</taxon>
        <taxon>Alphaproteobacteria</taxon>
        <taxon>Acetobacterales</taxon>
        <taxon>Acetobacteraceae</taxon>
        <taxon>Gluconobacter</taxon>
    </lineage>
</organism>
<dbReference type="Proteomes" id="UP000031656">
    <property type="component" value="Chromosome"/>
</dbReference>
<protein>
    <submittedName>
        <fullName evidence="1">Uncharacterized protein</fullName>
    </submittedName>
</protein>
<sequence length="37" mass="4103">MAFAKMIPLPLAEVIHDSHVLRSGMMGDLRLLELPSL</sequence>